<evidence type="ECO:0000313" key="3">
    <source>
        <dbReference type="EMBL" id="KAH8692087.1"/>
    </source>
</evidence>
<comment type="caution">
    <text evidence="3">The sequence shown here is derived from an EMBL/GenBank/DDBJ whole genome shotgun (WGS) entry which is preliminary data.</text>
</comment>
<accession>A0AAD4KMU3</accession>
<feature type="compositionally biased region" description="Polar residues" evidence="1">
    <location>
        <begin position="196"/>
        <end position="221"/>
    </location>
</feature>
<dbReference type="AlphaFoldDB" id="A0AAD4KMU3"/>
<feature type="region of interest" description="Disordered" evidence="1">
    <location>
        <begin position="618"/>
        <end position="646"/>
    </location>
</feature>
<name>A0AAD4KMU3_9EURO</name>
<dbReference type="PANTHER" id="PTHR35391:SF7">
    <property type="entry name" value="C2H2-TYPE DOMAIN-CONTAINING PROTEIN"/>
    <property type="match status" value="1"/>
</dbReference>
<dbReference type="RefSeq" id="XP_046068084.1">
    <property type="nucleotide sequence ID" value="XM_046217059.1"/>
</dbReference>
<evidence type="ECO:0000259" key="2">
    <source>
        <dbReference type="Pfam" id="PF26082"/>
    </source>
</evidence>
<proteinExistence type="predicted"/>
<gene>
    <name evidence="3" type="ORF">BGW36DRAFT_386928</name>
</gene>
<feature type="region of interest" description="Disordered" evidence="1">
    <location>
        <begin position="450"/>
        <end position="481"/>
    </location>
</feature>
<dbReference type="Proteomes" id="UP001201262">
    <property type="component" value="Unassembled WGS sequence"/>
</dbReference>
<evidence type="ECO:0000256" key="1">
    <source>
        <dbReference type="SAM" id="MobiDB-lite"/>
    </source>
</evidence>
<feature type="domain" description="Oxidoreductase acuF-like C2H2 type zinc-finger" evidence="2">
    <location>
        <begin position="292"/>
        <end position="320"/>
    </location>
</feature>
<organism evidence="3 4">
    <name type="scientific">Talaromyces proteolyticus</name>
    <dbReference type="NCBI Taxonomy" id="1131652"/>
    <lineage>
        <taxon>Eukaryota</taxon>
        <taxon>Fungi</taxon>
        <taxon>Dikarya</taxon>
        <taxon>Ascomycota</taxon>
        <taxon>Pezizomycotina</taxon>
        <taxon>Eurotiomycetes</taxon>
        <taxon>Eurotiomycetidae</taxon>
        <taxon>Eurotiales</taxon>
        <taxon>Trichocomaceae</taxon>
        <taxon>Talaromyces</taxon>
        <taxon>Talaromyces sect. Bacilispori</taxon>
    </lineage>
</organism>
<feature type="compositionally biased region" description="Basic and acidic residues" evidence="1">
    <location>
        <begin position="574"/>
        <end position="583"/>
    </location>
</feature>
<keyword evidence="4" id="KW-1185">Reference proteome</keyword>
<feature type="region of interest" description="Disordered" evidence="1">
    <location>
        <begin position="191"/>
        <end position="249"/>
    </location>
</feature>
<sequence length="646" mass="73047">MAIATGAAQCDRLFEKWMKAIADHETALMQGAENQVFRFNLWTANNFIYAPTRASMDWRLRNAPFLESVLIDLLDDLKSNLIKQSSFSKITMVSADEEFASFPDVISEILDGIFRFSRAVRRSGILRRFVKLASYVEYDENGVNLTEGFRKGAERIIDFRLKDSRASNSLKSRIVDSICLRQQHFSYLRARKAKNTPINNNTNKQSPAPKSTLSATFTVTGSVSPSKPNKRPRKSPRDPRMNLSLLTATTVEPDRMPKAYSIKSAENSEGDDVKYDDLDIPAPPKAPDHLNEFECPYCFLVCSVGELTGERWKRHIIEDLMPYVCVLEPCPTPNTLFESGKDWINHMKSQHIVNWWTCMDRDHSSTPYFDTEIGFKEHMYEHHAEQFEPAYLEDIAAACYQQLPEVNMIAECPFCSEEQSMDIPRWEMISHVAAHLLSLAQISLAGHIDGDGGESEGNESVKTLSNNDSHSGSTRSLAGSIYSDNVPETTEEEHRLQDNIQGDTSVPDIDPQQCSVLWDHIQKGVENPMLDPKLQPFIDRINARMKIEGVNVGISLSGDSLMSDFNLTGQGHDSASDQEKHIDSPNPGGSPQRVERSHPQGINDPFVFRETSLWNYFDPGEEIHPRSPSDRAHVKEWDNNPFLQDQ</sequence>
<protein>
    <recommendedName>
        <fullName evidence="2">Oxidoreductase acuF-like C2H2 type zinc-finger domain-containing protein</fullName>
    </recommendedName>
</protein>
<evidence type="ECO:0000313" key="4">
    <source>
        <dbReference type="Proteomes" id="UP001201262"/>
    </source>
</evidence>
<feature type="compositionally biased region" description="Polar residues" evidence="1">
    <location>
        <begin position="461"/>
        <end position="481"/>
    </location>
</feature>
<dbReference type="Pfam" id="PF26082">
    <property type="entry name" value="zf-C2H2_AcuF"/>
    <property type="match status" value="1"/>
</dbReference>
<dbReference type="PANTHER" id="PTHR35391">
    <property type="entry name" value="C2H2-TYPE DOMAIN-CONTAINING PROTEIN-RELATED"/>
    <property type="match status" value="1"/>
</dbReference>
<feature type="region of interest" description="Disordered" evidence="1">
    <location>
        <begin position="565"/>
        <end position="604"/>
    </location>
</feature>
<dbReference type="GeneID" id="70247346"/>
<reference evidence="3" key="1">
    <citation type="submission" date="2021-12" db="EMBL/GenBank/DDBJ databases">
        <title>Convergent genome expansion in fungi linked to evolution of root-endophyte symbiosis.</title>
        <authorList>
            <consortium name="DOE Joint Genome Institute"/>
            <person name="Ke Y.-H."/>
            <person name="Bonito G."/>
            <person name="Liao H.-L."/>
            <person name="Looney B."/>
            <person name="Rojas-Flechas A."/>
            <person name="Nash J."/>
            <person name="Hameed K."/>
            <person name="Schadt C."/>
            <person name="Martin F."/>
            <person name="Crous P.W."/>
            <person name="Miettinen O."/>
            <person name="Magnuson J.K."/>
            <person name="Labbe J."/>
            <person name="Jacobson D."/>
            <person name="Doktycz M.J."/>
            <person name="Veneault-Fourrey C."/>
            <person name="Kuo A."/>
            <person name="Mondo S."/>
            <person name="Calhoun S."/>
            <person name="Riley R."/>
            <person name="Ohm R."/>
            <person name="LaButti K."/>
            <person name="Andreopoulos B."/>
            <person name="Pangilinan J."/>
            <person name="Nolan M."/>
            <person name="Tritt A."/>
            <person name="Clum A."/>
            <person name="Lipzen A."/>
            <person name="Daum C."/>
            <person name="Barry K."/>
            <person name="Grigoriev I.V."/>
            <person name="Vilgalys R."/>
        </authorList>
    </citation>
    <scope>NUCLEOTIDE SEQUENCE</scope>
    <source>
        <strain evidence="3">PMI_201</strain>
    </source>
</reference>
<dbReference type="InterPro" id="IPR058925">
    <property type="entry name" value="zf-C2H2_AcuF"/>
</dbReference>
<dbReference type="EMBL" id="JAJTJA010000011">
    <property type="protein sequence ID" value="KAH8692087.1"/>
    <property type="molecule type" value="Genomic_DNA"/>
</dbReference>
<feature type="compositionally biased region" description="Basic and acidic residues" evidence="1">
    <location>
        <begin position="621"/>
        <end position="638"/>
    </location>
</feature>